<dbReference type="InterPro" id="IPR020846">
    <property type="entry name" value="MFS_dom"/>
</dbReference>
<evidence type="ECO:0000256" key="2">
    <source>
        <dbReference type="ARBA" id="ARBA00006236"/>
    </source>
</evidence>
<feature type="transmembrane region" description="Helical" evidence="8">
    <location>
        <begin position="120"/>
        <end position="140"/>
    </location>
</feature>
<dbReference type="Gene3D" id="1.20.1720.10">
    <property type="entry name" value="Multidrug resistance protein D"/>
    <property type="match status" value="1"/>
</dbReference>
<feature type="domain" description="Major facilitator superfamily (MFS) profile" evidence="9">
    <location>
        <begin position="1"/>
        <end position="351"/>
    </location>
</feature>
<evidence type="ECO:0000256" key="7">
    <source>
        <dbReference type="ARBA" id="ARBA00023136"/>
    </source>
</evidence>
<evidence type="ECO:0000256" key="6">
    <source>
        <dbReference type="ARBA" id="ARBA00022989"/>
    </source>
</evidence>
<accession>A0A6J6J7A5</accession>
<evidence type="ECO:0000313" key="10">
    <source>
        <dbReference type="EMBL" id="CAB4632494.1"/>
    </source>
</evidence>
<dbReference type="PROSITE" id="PS00216">
    <property type="entry name" value="SUGAR_TRANSPORT_1"/>
    <property type="match status" value="1"/>
</dbReference>
<proteinExistence type="inferred from homology"/>
<keyword evidence="6 8" id="KW-1133">Transmembrane helix</keyword>
<organism evidence="10">
    <name type="scientific">freshwater metagenome</name>
    <dbReference type="NCBI Taxonomy" id="449393"/>
    <lineage>
        <taxon>unclassified sequences</taxon>
        <taxon>metagenomes</taxon>
        <taxon>ecological metagenomes</taxon>
    </lineage>
</organism>
<evidence type="ECO:0000259" key="9">
    <source>
        <dbReference type="PROSITE" id="PS50850"/>
    </source>
</evidence>
<protein>
    <submittedName>
        <fullName evidence="10">Unannotated protein</fullName>
    </submittedName>
</protein>
<comment type="subcellular location">
    <subcellularLocation>
        <location evidence="1">Cell membrane</location>
        <topology evidence="1">Multi-pass membrane protein</topology>
    </subcellularLocation>
</comment>
<evidence type="ECO:0000256" key="5">
    <source>
        <dbReference type="ARBA" id="ARBA00022692"/>
    </source>
</evidence>
<feature type="transmembrane region" description="Helical" evidence="8">
    <location>
        <begin position="298"/>
        <end position="319"/>
    </location>
</feature>
<feature type="transmembrane region" description="Helical" evidence="8">
    <location>
        <begin position="6"/>
        <end position="26"/>
    </location>
</feature>
<dbReference type="Pfam" id="PF07690">
    <property type="entry name" value="MFS_1"/>
    <property type="match status" value="1"/>
</dbReference>
<feature type="transmembrane region" description="Helical" evidence="8">
    <location>
        <begin position="90"/>
        <end position="114"/>
    </location>
</feature>
<dbReference type="InterPro" id="IPR005829">
    <property type="entry name" value="Sugar_transporter_CS"/>
</dbReference>
<feature type="transmembrane region" description="Helical" evidence="8">
    <location>
        <begin position="325"/>
        <end position="345"/>
    </location>
</feature>
<keyword evidence="7 8" id="KW-0472">Membrane</keyword>
<gene>
    <name evidence="10" type="ORF">UFOPK2001_00624</name>
</gene>
<dbReference type="GO" id="GO:0005886">
    <property type="term" value="C:plasma membrane"/>
    <property type="evidence" value="ECO:0007669"/>
    <property type="project" value="UniProtKB-SubCell"/>
</dbReference>
<feature type="transmembrane region" description="Helical" evidence="8">
    <location>
        <begin position="263"/>
        <end position="286"/>
    </location>
</feature>
<keyword evidence="5 8" id="KW-0812">Transmembrane</keyword>
<dbReference type="InterPro" id="IPR004812">
    <property type="entry name" value="Efflux_drug-R_Bcr/CmlA"/>
</dbReference>
<evidence type="ECO:0000256" key="1">
    <source>
        <dbReference type="ARBA" id="ARBA00004651"/>
    </source>
</evidence>
<sequence length="355" mass="37618">MVQLTITASLLGMASGQLFVGPLIDALGRRRPLLIAMSVFILASIACLLAADVTWMIIARYVLGFSAAAGFVINNAFIRDVATGQNASRLYSTQAAISSLAPVVAPLVGGQLLLLGDWHVVFIFLTGLGAAVLAMAAWLMPETLPVEKRSQLSFKTTFASWGEIFRDRRFVAMAVTGGLLFGQVCVFIAGAPFALQDGFNLTPTEYTYAFAAVTIVMFSANAINRSLLKRFASITLLRYGLSQSIFSALFMTTMNVFNLHTLATSIIGFALSISAMGFCMANMLGLAMRDHAARAGTAAGLIGFTNSLGGAIAAPLTSLFFGLDIVGVTLFMSILLVTAAVVGLYGTRNEKPVVH</sequence>
<dbReference type="EMBL" id="CAEZVN010000047">
    <property type="protein sequence ID" value="CAB4632494.1"/>
    <property type="molecule type" value="Genomic_DNA"/>
</dbReference>
<feature type="transmembrane region" description="Helical" evidence="8">
    <location>
        <begin position="206"/>
        <end position="224"/>
    </location>
</feature>
<dbReference type="GO" id="GO:0042910">
    <property type="term" value="F:xenobiotic transmembrane transporter activity"/>
    <property type="evidence" value="ECO:0007669"/>
    <property type="project" value="InterPro"/>
</dbReference>
<keyword evidence="4" id="KW-1003">Cell membrane</keyword>
<feature type="transmembrane region" description="Helical" evidence="8">
    <location>
        <begin position="33"/>
        <end position="51"/>
    </location>
</feature>
<dbReference type="PANTHER" id="PTHR42718">
    <property type="entry name" value="MAJOR FACILITATOR SUPERFAMILY MULTIDRUG TRANSPORTER MFSC"/>
    <property type="match status" value="1"/>
</dbReference>
<dbReference type="GO" id="GO:1990961">
    <property type="term" value="P:xenobiotic detoxification by transmembrane export across the plasma membrane"/>
    <property type="evidence" value="ECO:0007669"/>
    <property type="project" value="InterPro"/>
</dbReference>
<dbReference type="PANTHER" id="PTHR42718:SF9">
    <property type="entry name" value="MAJOR FACILITATOR SUPERFAMILY MULTIDRUG TRANSPORTER MFSC"/>
    <property type="match status" value="1"/>
</dbReference>
<name>A0A6J6J7A5_9ZZZZ</name>
<reference evidence="10" key="1">
    <citation type="submission" date="2020-05" db="EMBL/GenBank/DDBJ databases">
        <authorList>
            <person name="Chiriac C."/>
            <person name="Salcher M."/>
            <person name="Ghai R."/>
            <person name="Kavagutti S V."/>
        </authorList>
    </citation>
    <scope>NUCLEOTIDE SEQUENCE</scope>
</reference>
<comment type="similarity">
    <text evidence="2">Belongs to the major facilitator superfamily. Bcr/CmlA family.</text>
</comment>
<dbReference type="SUPFAM" id="SSF103473">
    <property type="entry name" value="MFS general substrate transporter"/>
    <property type="match status" value="1"/>
</dbReference>
<feature type="transmembrane region" description="Helical" evidence="8">
    <location>
        <begin position="57"/>
        <end position="78"/>
    </location>
</feature>
<evidence type="ECO:0000256" key="4">
    <source>
        <dbReference type="ARBA" id="ARBA00022475"/>
    </source>
</evidence>
<dbReference type="InterPro" id="IPR036259">
    <property type="entry name" value="MFS_trans_sf"/>
</dbReference>
<evidence type="ECO:0000256" key="8">
    <source>
        <dbReference type="SAM" id="Phobius"/>
    </source>
</evidence>
<dbReference type="PROSITE" id="PS50850">
    <property type="entry name" value="MFS"/>
    <property type="match status" value="1"/>
</dbReference>
<evidence type="ECO:0000256" key="3">
    <source>
        <dbReference type="ARBA" id="ARBA00022448"/>
    </source>
</evidence>
<feature type="transmembrane region" description="Helical" evidence="8">
    <location>
        <begin position="236"/>
        <end position="257"/>
    </location>
</feature>
<feature type="transmembrane region" description="Helical" evidence="8">
    <location>
        <begin position="170"/>
        <end position="194"/>
    </location>
</feature>
<dbReference type="AlphaFoldDB" id="A0A6J6J7A5"/>
<dbReference type="NCBIfam" id="TIGR00710">
    <property type="entry name" value="efflux_Bcr_CflA"/>
    <property type="match status" value="1"/>
</dbReference>
<dbReference type="InterPro" id="IPR011701">
    <property type="entry name" value="MFS"/>
</dbReference>
<keyword evidence="3" id="KW-0813">Transport</keyword>